<organism evidence="3 4">
    <name type="scientific">Mycolicibacterium hassiacum (strain DSM 44199 / CIP 105218 / JCM 12690 / 3849)</name>
    <name type="common">Mycobacterium hassiacum</name>
    <dbReference type="NCBI Taxonomy" id="1122247"/>
    <lineage>
        <taxon>Bacteria</taxon>
        <taxon>Bacillati</taxon>
        <taxon>Actinomycetota</taxon>
        <taxon>Actinomycetes</taxon>
        <taxon>Mycobacteriales</taxon>
        <taxon>Mycobacteriaceae</taxon>
        <taxon>Mycolicibacterium</taxon>
    </lineage>
</organism>
<dbReference type="Proteomes" id="UP000006265">
    <property type="component" value="Unassembled WGS sequence"/>
</dbReference>
<gene>
    <name evidence="3" type="ORF">C731_3819</name>
</gene>
<dbReference type="OrthoDB" id="3826775at2"/>
<dbReference type="eggNOG" id="ENOG5034BUD">
    <property type="taxonomic scope" value="Bacteria"/>
</dbReference>
<dbReference type="PROSITE" id="PS51257">
    <property type="entry name" value="PROKAR_LIPOPROTEIN"/>
    <property type="match status" value="1"/>
</dbReference>
<feature type="region of interest" description="Disordered" evidence="2">
    <location>
        <begin position="28"/>
        <end position="66"/>
    </location>
</feature>
<protein>
    <submittedName>
        <fullName evidence="3">Putative lipoLpqN family protein</fullName>
    </submittedName>
</protein>
<keyword evidence="1" id="KW-0732">Signal</keyword>
<evidence type="ECO:0000256" key="1">
    <source>
        <dbReference type="ARBA" id="ARBA00022729"/>
    </source>
</evidence>
<dbReference type="Gene3D" id="3.40.1000.10">
    <property type="entry name" value="Mog1/PsbP, alpha/beta/alpha sandwich"/>
    <property type="match status" value="1"/>
</dbReference>
<proteinExistence type="predicted"/>
<evidence type="ECO:0000313" key="4">
    <source>
        <dbReference type="Proteomes" id="UP000006265"/>
    </source>
</evidence>
<evidence type="ECO:0000313" key="3">
    <source>
        <dbReference type="EMBL" id="EKF22327.1"/>
    </source>
</evidence>
<name>K5BDQ3_MYCHD</name>
<dbReference type="PATRIC" id="fig|1122247.3.peg.3661"/>
<dbReference type="RefSeq" id="WP_005630450.1">
    <property type="nucleotide sequence ID" value="NZ_AMRA01000102.1"/>
</dbReference>
<dbReference type="InterPro" id="IPR019674">
    <property type="entry name" value="Lipoprotein_LpqN/LpqT-like"/>
</dbReference>
<accession>K5BDQ3</accession>
<keyword evidence="4" id="KW-1185">Reference proteome</keyword>
<sequence>MRLTAFLGMTAVATALLSGCQSEIISGTATSEATSTTTTTSTTSASKKASTPTKIAPRDEDARGPHPTIATYIADNDIQETLVHDGDPGAPVIDLPIPEGWEPAGADTPDWAYGAIVYTGPDAGGYTPSVIALLSRLTGNVDPQALIDHAPGELQNLPGWEPMNNGKTSTLSGFPAYQLGGTWGDDGQRKLAAQKTVVIPGSDGVYVLQLNVDALEDQIDIVGPVTLAIDDQTTIEF</sequence>
<dbReference type="AlphaFoldDB" id="K5BDQ3"/>
<dbReference type="Pfam" id="PF10738">
    <property type="entry name" value="Lpp-LpqN"/>
    <property type="match status" value="1"/>
</dbReference>
<evidence type="ECO:0000256" key="2">
    <source>
        <dbReference type="SAM" id="MobiDB-lite"/>
    </source>
</evidence>
<comment type="caution">
    <text evidence="3">The sequence shown here is derived from an EMBL/GenBank/DDBJ whole genome shotgun (WGS) entry which is preliminary data.</text>
</comment>
<dbReference type="STRING" id="1122247.GCA_000379865_02683"/>
<feature type="compositionally biased region" description="Low complexity" evidence="2">
    <location>
        <begin position="28"/>
        <end position="54"/>
    </location>
</feature>
<reference evidence="3 4" key="1">
    <citation type="journal article" date="2012" name="J. Bacteriol.">
        <title>Genome sequence of Mycobacterium hassiacum DSM 44199, a rare source of heat-stable mycobacterial proteins.</title>
        <authorList>
            <person name="Tiago I."/>
            <person name="Maranha A."/>
            <person name="Mendes V."/>
            <person name="Alarico S."/>
            <person name="Moynihan P.J."/>
            <person name="Clarke A.J."/>
            <person name="Macedo-Ribeiro S."/>
            <person name="Pereira P.J."/>
            <person name="Empadinhas N."/>
        </authorList>
    </citation>
    <scope>NUCLEOTIDE SEQUENCE [LARGE SCALE GENOMIC DNA]</scope>
    <source>
        <strain evidence="4">DSM 44199 / CIP 105218 / JCM 12690 / 3849</strain>
    </source>
</reference>
<dbReference type="EMBL" id="AMRA01000102">
    <property type="protein sequence ID" value="EKF22327.1"/>
    <property type="molecule type" value="Genomic_DNA"/>
</dbReference>